<keyword evidence="10 13" id="KW-0472">Membrane</keyword>
<dbReference type="VEuPathDB" id="AmoebaDB:NfTy_061400"/>
<comment type="caution">
    <text evidence="14">The sequence shown here is derived from an EMBL/GenBank/DDBJ whole genome shotgun (WGS) entry which is preliminary data.</text>
</comment>
<dbReference type="EMBL" id="VFQX01000068">
    <property type="protein sequence ID" value="KAF0972405.1"/>
    <property type="molecule type" value="Genomic_DNA"/>
</dbReference>
<feature type="region of interest" description="Disordered" evidence="12">
    <location>
        <begin position="279"/>
        <end position="311"/>
    </location>
</feature>
<dbReference type="InterPro" id="IPR007866">
    <property type="entry name" value="TRIC_channel"/>
</dbReference>
<dbReference type="Proteomes" id="UP000444721">
    <property type="component" value="Unassembled WGS sequence"/>
</dbReference>
<gene>
    <name evidence="14" type="ORF">FDP41_009308</name>
</gene>
<keyword evidence="9" id="KW-0406">Ion transport</keyword>
<keyword evidence="11" id="KW-0407">Ion channel</keyword>
<feature type="compositionally biased region" description="Low complexity" evidence="12">
    <location>
        <begin position="282"/>
        <end position="299"/>
    </location>
</feature>
<dbReference type="OrthoDB" id="206005at2759"/>
<accession>A0A6A5BEC0</accession>
<feature type="transmembrane region" description="Helical" evidence="13">
    <location>
        <begin position="33"/>
        <end position="54"/>
    </location>
</feature>
<keyword evidence="6" id="KW-0631">Potassium channel</keyword>
<keyword evidence="15" id="KW-1185">Reference proteome</keyword>
<sequence>MSLSEVINNPMVQSSYRVLSQVYDQFQSLDSTLLFNILFLNHAFIIALMVKRAFNGLIATQKVKEIPFVAGMLLCFAIGTGGAILTSLLLGKTQIFFTNDTINLYLICAWIITIYAPFNLVDWLIGNALVQLFTFAIEGYFVAGFCIGGVNTGVAEYPQSTFAPIILGTVSCVGGAILRPFFLNLYIGESVESSILSSPNFVLKAPILTSIFFYVTKHIYKMSTINIPLGALPFKELENVTLSFTPEQVLKAYFTLHFVMIYSMSHPAFMKAPKKISTNKVSSTSSTPPPTKQEAQQKAVTEKKKETKKNK</sequence>
<keyword evidence="7" id="KW-0630">Potassium</keyword>
<organism evidence="14 15">
    <name type="scientific">Naegleria fowleri</name>
    <name type="common">Brain eating amoeba</name>
    <dbReference type="NCBI Taxonomy" id="5763"/>
    <lineage>
        <taxon>Eukaryota</taxon>
        <taxon>Discoba</taxon>
        <taxon>Heterolobosea</taxon>
        <taxon>Tetramitia</taxon>
        <taxon>Eutetramitia</taxon>
        <taxon>Vahlkampfiidae</taxon>
        <taxon>Naegleria</taxon>
    </lineage>
</organism>
<evidence type="ECO:0000256" key="7">
    <source>
        <dbReference type="ARBA" id="ARBA00022958"/>
    </source>
</evidence>
<dbReference type="Pfam" id="PF05197">
    <property type="entry name" value="TRIC"/>
    <property type="match status" value="1"/>
</dbReference>
<keyword evidence="4" id="KW-0633">Potassium transport</keyword>
<evidence type="ECO:0000256" key="3">
    <source>
        <dbReference type="ARBA" id="ARBA00022448"/>
    </source>
</evidence>
<keyword evidence="8 13" id="KW-1133">Transmembrane helix</keyword>
<evidence type="ECO:0000313" key="15">
    <source>
        <dbReference type="Proteomes" id="UP000444721"/>
    </source>
</evidence>
<dbReference type="RefSeq" id="XP_044557120.1">
    <property type="nucleotide sequence ID" value="XM_044713253.1"/>
</dbReference>
<dbReference type="GO" id="GO:0042802">
    <property type="term" value="F:identical protein binding"/>
    <property type="evidence" value="ECO:0007669"/>
    <property type="project" value="InterPro"/>
</dbReference>
<evidence type="ECO:0000256" key="11">
    <source>
        <dbReference type="ARBA" id="ARBA00023303"/>
    </source>
</evidence>
<dbReference type="GO" id="GO:0005267">
    <property type="term" value="F:potassium channel activity"/>
    <property type="evidence" value="ECO:0007669"/>
    <property type="project" value="UniProtKB-KW"/>
</dbReference>
<evidence type="ECO:0000256" key="10">
    <source>
        <dbReference type="ARBA" id="ARBA00023136"/>
    </source>
</evidence>
<dbReference type="PANTHER" id="PTHR12454">
    <property type="entry name" value="TRIMERIC INTRACELLULAR CATION CHANNEL"/>
    <property type="match status" value="1"/>
</dbReference>
<evidence type="ECO:0000256" key="6">
    <source>
        <dbReference type="ARBA" id="ARBA00022826"/>
    </source>
</evidence>
<feature type="transmembrane region" description="Helical" evidence="13">
    <location>
        <begin position="162"/>
        <end position="182"/>
    </location>
</feature>
<feature type="transmembrane region" description="Helical" evidence="13">
    <location>
        <begin position="128"/>
        <end position="150"/>
    </location>
</feature>
<proteinExistence type="inferred from homology"/>
<reference evidence="14 15" key="1">
    <citation type="journal article" date="2019" name="Sci. Rep.">
        <title>Nanopore sequencing improves the draft genome of the human pathogenic amoeba Naegleria fowleri.</title>
        <authorList>
            <person name="Liechti N."/>
            <person name="Schurch N."/>
            <person name="Bruggmann R."/>
            <person name="Wittwer M."/>
        </authorList>
    </citation>
    <scope>NUCLEOTIDE SEQUENCE [LARGE SCALE GENOMIC DNA]</scope>
    <source>
        <strain evidence="14 15">ATCC 30894</strain>
    </source>
</reference>
<evidence type="ECO:0000256" key="2">
    <source>
        <dbReference type="ARBA" id="ARBA00005766"/>
    </source>
</evidence>
<evidence type="ECO:0000256" key="4">
    <source>
        <dbReference type="ARBA" id="ARBA00022538"/>
    </source>
</evidence>
<protein>
    <submittedName>
        <fullName evidence="14">Uncharacterized protein</fullName>
    </submittedName>
</protein>
<keyword evidence="5 13" id="KW-0812">Transmembrane</keyword>
<dbReference type="VEuPathDB" id="AmoebaDB:NF0131040"/>
<comment type="subcellular location">
    <subcellularLocation>
        <location evidence="1">Endomembrane system</location>
        <topology evidence="1">Multi-pass membrane protein</topology>
    </subcellularLocation>
</comment>
<evidence type="ECO:0000256" key="5">
    <source>
        <dbReference type="ARBA" id="ARBA00022692"/>
    </source>
</evidence>
<dbReference type="GO" id="GO:0012505">
    <property type="term" value="C:endomembrane system"/>
    <property type="evidence" value="ECO:0007669"/>
    <property type="project" value="UniProtKB-SubCell"/>
</dbReference>
<evidence type="ECO:0000256" key="8">
    <source>
        <dbReference type="ARBA" id="ARBA00022989"/>
    </source>
</evidence>
<dbReference type="GeneID" id="68116525"/>
<feature type="transmembrane region" description="Helical" evidence="13">
    <location>
        <begin position="102"/>
        <end position="121"/>
    </location>
</feature>
<evidence type="ECO:0000313" key="14">
    <source>
        <dbReference type="EMBL" id="KAF0972405.1"/>
    </source>
</evidence>
<feature type="transmembrane region" description="Helical" evidence="13">
    <location>
        <begin position="194"/>
        <end position="215"/>
    </location>
</feature>
<keyword evidence="3" id="KW-0813">Transport</keyword>
<comment type="similarity">
    <text evidence="2">Belongs to the TMEM38 family.</text>
</comment>
<dbReference type="VEuPathDB" id="AmoebaDB:FDP41_009308"/>
<feature type="transmembrane region" description="Helical" evidence="13">
    <location>
        <begin position="66"/>
        <end position="90"/>
    </location>
</feature>
<dbReference type="GO" id="GO:0016020">
    <property type="term" value="C:membrane"/>
    <property type="evidence" value="ECO:0007669"/>
    <property type="project" value="InterPro"/>
</dbReference>
<name>A0A6A5BEC0_NAEFO</name>
<evidence type="ECO:0000256" key="9">
    <source>
        <dbReference type="ARBA" id="ARBA00023065"/>
    </source>
</evidence>
<evidence type="ECO:0000256" key="13">
    <source>
        <dbReference type="SAM" id="Phobius"/>
    </source>
</evidence>
<dbReference type="PANTHER" id="PTHR12454:SF11">
    <property type="entry name" value="GH25683P"/>
    <property type="match status" value="1"/>
</dbReference>
<dbReference type="AlphaFoldDB" id="A0A6A5BEC0"/>
<evidence type="ECO:0000256" key="1">
    <source>
        <dbReference type="ARBA" id="ARBA00004127"/>
    </source>
</evidence>
<evidence type="ECO:0000256" key="12">
    <source>
        <dbReference type="SAM" id="MobiDB-lite"/>
    </source>
</evidence>